<organism evidence="2 3">
    <name type="scientific">Ephemerocybe angulata</name>
    <dbReference type="NCBI Taxonomy" id="980116"/>
    <lineage>
        <taxon>Eukaryota</taxon>
        <taxon>Fungi</taxon>
        <taxon>Dikarya</taxon>
        <taxon>Basidiomycota</taxon>
        <taxon>Agaricomycotina</taxon>
        <taxon>Agaricomycetes</taxon>
        <taxon>Agaricomycetidae</taxon>
        <taxon>Agaricales</taxon>
        <taxon>Agaricineae</taxon>
        <taxon>Psathyrellaceae</taxon>
        <taxon>Ephemerocybe</taxon>
    </lineage>
</organism>
<dbReference type="AlphaFoldDB" id="A0A8H6IGB4"/>
<sequence length="216" mass="23738">MTEYDYSPAAYEQHLAKQARIAEWSSQSSQVRDQYTNPFKPSDDELAKKKQSEFHGPGDDKYEGPDRPPTPTLADSMAAMQLGYVSPPVDPALAATAGRILVPRWTGKAWVYEEQVNPYRKTTHSSSSSVKSSKRPSPKRSQTMPVGYAYPPGVSHPQQQQYYYRSPPNSGNTVTSQGSAYSGPTVIVDGATPRKGNKLKKKEKSGDGASFFGRLS</sequence>
<feature type="compositionally biased region" description="Polar residues" evidence="1">
    <location>
        <begin position="24"/>
        <end position="39"/>
    </location>
</feature>
<evidence type="ECO:0000256" key="1">
    <source>
        <dbReference type="SAM" id="MobiDB-lite"/>
    </source>
</evidence>
<dbReference type="EMBL" id="JACGCI010000004">
    <property type="protein sequence ID" value="KAF6764454.1"/>
    <property type="molecule type" value="Genomic_DNA"/>
</dbReference>
<name>A0A8H6IGB4_9AGAR</name>
<dbReference type="Proteomes" id="UP000521943">
    <property type="component" value="Unassembled WGS sequence"/>
</dbReference>
<accession>A0A8H6IGB4</accession>
<comment type="caution">
    <text evidence="2">The sequence shown here is derived from an EMBL/GenBank/DDBJ whole genome shotgun (WGS) entry which is preliminary data.</text>
</comment>
<gene>
    <name evidence="2" type="ORF">DFP72DRAFT_840515</name>
</gene>
<dbReference type="OrthoDB" id="3030188at2759"/>
<proteinExistence type="predicted"/>
<keyword evidence="3" id="KW-1185">Reference proteome</keyword>
<feature type="compositionally biased region" description="Basic and acidic residues" evidence="1">
    <location>
        <begin position="41"/>
        <end position="66"/>
    </location>
</feature>
<reference evidence="2 3" key="1">
    <citation type="submission" date="2020-07" db="EMBL/GenBank/DDBJ databases">
        <title>Comparative genomics of pyrophilous fungi reveals a link between fire events and developmental genes.</title>
        <authorList>
            <consortium name="DOE Joint Genome Institute"/>
            <person name="Steindorff A.S."/>
            <person name="Carver A."/>
            <person name="Calhoun S."/>
            <person name="Stillman K."/>
            <person name="Liu H."/>
            <person name="Lipzen A."/>
            <person name="Pangilinan J."/>
            <person name="Labutti K."/>
            <person name="Bruns T.D."/>
            <person name="Grigoriev I.V."/>
        </authorList>
    </citation>
    <scope>NUCLEOTIDE SEQUENCE [LARGE SCALE GENOMIC DNA]</scope>
    <source>
        <strain evidence="2 3">CBS 144469</strain>
    </source>
</reference>
<feature type="region of interest" description="Disordered" evidence="1">
    <location>
        <begin position="24"/>
        <end position="75"/>
    </location>
</feature>
<protein>
    <submittedName>
        <fullName evidence="2">Uncharacterized protein</fullName>
    </submittedName>
</protein>
<evidence type="ECO:0000313" key="3">
    <source>
        <dbReference type="Proteomes" id="UP000521943"/>
    </source>
</evidence>
<feature type="region of interest" description="Disordered" evidence="1">
    <location>
        <begin position="117"/>
        <end position="216"/>
    </location>
</feature>
<evidence type="ECO:0000313" key="2">
    <source>
        <dbReference type="EMBL" id="KAF6764454.1"/>
    </source>
</evidence>
<feature type="compositionally biased region" description="Polar residues" evidence="1">
    <location>
        <begin position="167"/>
        <end position="182"/>
    </location>
</feature>